<evidence type="ECO:0000313" key="2">
    <source>
        <dbReference type="Proteomes" id="UP001143910"/>
    </source>
</evidence>
<evidence type="ECO:0000313" key="1">
    <source>
        <dbReference type="EMBL" id="KAJ2956039.1"/>
    </source>
</evidence>
<dbReference type="Proteomes" id="UP001143910">
    <property type="component" value="Unassembled WGS sequence"/>
</dbReference>
<accession>A0ACC1MCT7</accession>
<gene>
    <name evidence="1" type="ORF">NQ176_g11350</name>
</gene>
<dbReference type="EMBL" id="JANJQO010003794">
    <property type="protein sequence ID" value="KAJ2956039.1"/>
    <property type="molecule type" value="Genomic_DNA"/>
</dbReference>
<name>A0ACC1MCT7_9HYPO</name>
<keyword evidence="2" id="KW-1185">Reference proteome</keyword>
<reference evidence="1" key="1">
    <citation type="submission" date="2022-08" db="EMBL/GenBank/DDBJ databases">
        <title>Genome Sequence of Lecanicillium fungicola.</title>
        <authorList>
            <person name="Buettner E."/>
        </authorList>
    </citation>
    <scope>NUCLEOTIDE SEQUENCE</scope>
    <source>
        <strain evidence="1">Babe33</strain>
    </source>
</reference>
<sequence>MKIPYNCLHTHGSVLFAARGGKIHTFNLLEGSHIATWKHPELDASSAVIQRGAVPEVAKELENAVGEADSAMVDETEPPAKRQKVIEESENGNEKESEASNKNGAKGKDKKPHKTAPVPDRPVIIQLVTTADGSHLVAVSGNDKAIWVFAHDGHGQLTQLSQRYD</sequence>
<protein>
    <submittedName>
        <fullName evidence="1">Uncharacterized protein</fullName>
    </submittedName>
</protein>
<proteinExistence type="predicted"/>
<organism evidence="1 2">
    <name type="scientific">Zarea fungicola</name>
    <dbReference type="NCBI Taxonomy" id="93591"/>
    <lineage>
        <taxon>Eukaryota</taxon>
        <taxon>Fungi</taxon>
        <taxon>Dikarya</taxon>
        <taxon>Ascomycota</taxon>
        <taxon>Pezizomycotina</taxon>
        <taxon>Sordariomycetes</taxon>
        <taxon>Hypocreomycetidae</taxon>
        <taxon>Hypocreales</taxon>
        <taxon>Cordycipitaceae</taxon>
        <taxon>Zarea</taxon>
    </lineage>
</organism>
<comment type="caution">
    <text evidence="1">The sequence shown here is derived from an EMBL/GenBank/DDBJ whole genome shotgun (WGS) entry which is preliminary data.</text>
</comment>